<dbReference type="AlphaFoldDB" id="A0A2J8XKK4"/>
<proteinExistence type="predicted"/>
<organism evidence="4">
    <name type="scientific">Pongo abelii</name>
    <name type="common">Sumatran orangutan</name>
    <name type="synonym">Pongo pygmaeus abelii</name>
    <dbReference type="NCBI Taxonomy" id="9601"/>
    <lineage>
        <taxon>Eukaryota</taxon>
        <taxon>Metazoa</taxon>
        <taxon>Chordata</taxon>
        <taxon>Craniata</taxon>
        <taxon>Vertebrata</taxon>
        <taxon>Euteleostomi</taxon>
        <taxon>Mammalia</taxon>
        <taxon>Eutheria</taxon>
        <taxon>Euarchontoglires</taxon>
        <taxon>Primates</taxon>
        <taxon>Haplorrhini</taxon>
        <taxon>Catarrhini</taxon>
        <taxon>Hominidae</taxon>
        <taxon>Pongo</taxon>
    </lineage>
</organism>
<dbReference type="EMBL" id="NDHI03003364">
    <property type="protein sequence ID" value="PNJ82556.1"/>
    <property type="molecule type" value="Genomic_DNA"/>
</dbReference>
<gene>
    <name evidence="4" type="ORF">CR201_G0001048</name>
</gene>
<feature type="region of interest" description="Disordered" evidence="1">
    <location>
        <begin position="30"/>
        <end position="53"/>
    </location>
</feature>
<comment type="caution">
    <text evidence="4">The sequence shown here is derived from an EMBL/GenBank/DDBJ whole genome shotgun (WGS) entry which is preliminary data.</text>
</comment>
<feature type="chain" id="PRO_5014560916" evidence="2">
    <location>
        <begin position="27"/>
        <end position="53"/>
    </location>
</feature>
<feature type="compositionally biased region" description="Polar residues" evidence="1">
    <location>
        <begin position="30"/>
        <end position="46"/>
    </location>
</feature>
<protein>
    <submittedName>
        <fullName evidence="4">SLC8B1 isoform 11</fullName>
    </submittedName>
    <submittedName>
        <fullName evidence="3">SLC8B1 isoform 5</fullName>
    </submittedName>
</protein>
<evidence type="ECO:0000313" key="4">
    <source>
        <dbReference type="EMBL" id="PNJ82556.1"/>
    </source>
</evidence>
<accession>A0A2J8XKK4</accession>
<evidence type="ECO:0000256" key="1">
    <source>
        <dbReference type="SAM" id="MobiDB-lite"/>
    </source>
</evidence>
<keyword evidence="2" id="KW-0732">Signal</keyword>
<evidence type="ECO:0000256" key="2">
    <source>
        <dbReference type="SAM" id="SignalP"/>
    </source>
</evidence>
<sequence length="53" mass="5702">MASRWLDLRWALSVLCVLLMVETVSGARGSSTGAHISPQFPASVSQGVWPECL</sequence>
<dbReference type="EMBL" id="NDHI03003364">
    <property type="protein sequence ID" value="PNJ82552.1"/>
    <property type="molecule type" value="Genomic_DNA"/>
</dbReference>
<evidence type="ECO:0000313" key="3">
    <source>
        <dbReference type="EMBL" id="PNJ82552.1"/>
    </source>
</evidence>
<reference evidence="4" key="1">
    <citation type="submission" date="2017-12" db="EMBL/GenBank/DDBJ databases">
        <title>High-resolution comparative analysis of great ape genomes.</title>
        <authorList>
            <person name="Pollen A."/>
            <person name="Hastie A."/>
            <person name="Hormozdiari F."/>
            <person name="Dougherty M."/>
            <person name="Liu R."/>
            <person name="Chaisson M."/>
            <person name="Hoppe E."/>
            <person name="Hill C."/>
            <person name="Pang A."/>
            <person name="Hillier L."/>
            <person name="Baker C."/>
            <person name="Armstrong J."/>
            <person name="Shendure J."/>
            <person name="Paten B."/>
            <person name="Wilson R."/>
            <person name="Chao H."/>
            <person name="Schneider V."/>
            <person name="Ventura M."/>
            <person name="Kronenberg Z."/>
            <person name="Murali S."/>
            <person name="Gordon D."/>
            <person name="Cantsilieris S."/>
            <person name="Munson K."/>
            <person name="Nelson B."/>
            <person name="Raja A."/>
            <person name="Underwood J."/>
            <person name="Diekhans M."/>
            <person name="Fiddes I."/>
            <person name="Haussler D."/>
            <person name="Eichler E."/>
        </authorList>
    </citation>
    <scope>NUCLEOTIDE SEQUENCE [LARGE SCALE GENOMIC DNA]</scope>
    <source>
        <strain evidence="4">Susie</strain>
    </source>
</reference>
<name>A0A2J8XKK4_PONAB</name>
<feature type="signal peptide" evidence="2">
    <location>
        <begin position="1"/>
        <end position="26"/>
    </location>
</feature>